<proteinExistence type="predicted"/>
<dbReference type="PANTHER" id="PTHR10098:SF108">
    <property type="entry name" value="TETRATRICOPEPTIDE REPEAT PROTEIN 28"/>
    <property type="match status" value="1"/>
</dbReference>
<gene>
    <name evidence="3" type="ORF">EZ428_08775</name>
</gene>
<evidence type="ECO:0000259" key="2">
    <source>
        <dbReference type="Pfam" id="PF12770"/>
    </source>
</evidence>
<accession>A0A4R0N086</accession>
<dbReference type="Gene3D" id="1.25.40.10">
    <property type="entry name" value="Tetratricopeptide repeat domain"/>
    <property type="match status" value="5"/>
</dbReference>
<evidence type="ECO:0000256" key="1">
    <source>
        <dbReference type="PROSITE-ProRule" id="PRU00339"/>
    </source>
</evidence>
<dbReference type="InterPro" id="IPR011990">
    <property type="entry name" value="TPR-like_helical_dom_sf"/>
</dbReference>
<sequence length="1600" mass="180237">MKKYMFSAIKVLLGLILIILSISTKAQVAKTVVRNFNFKIDYVYYGKADSVYLFIYEGGKLGVKVGQQGKVFGTYSTEKPNRSQKELGFSTIVKLMGDTIIAKTTLYKPNITDERVIANDYLSLDINLPQNNYNSLFYDLALMQITFLDNSRNKLYSLKQILTKDSKVLEDSIINKSIIDIKSIYDMVKDDDKYKSLKVKMIDGRYKGRTVLDVMAKTTKADIIGFLKFVKSYPGKYIGTSWKLGEVFATWVINNAPLNNQEVLDSLKHYTNDKIRYEKFLLANRSVIVKDEYFKSWAVIAMDKTNDGKILESDNLLKETLKAGTFLKDTSGLGFYHYIQAQIFQDKQQYAQAIVHTNKAIDFFRQSKYWEYYIKLKLKRIYIEVMLSDFVAATKTYNGLENDFKDYKTQLESTLYTSLLAQHYGYYGYSLKRKGNLNEAKIYYGKSADEYRKLDDFSSQVANALARENVADILTNQNNYEEAVSVYDSLIVVYKNLNQSGKRSYAINSKAYAFSKMGKYDKNIEFANEALAIQLKTEDWNKAGYSYSQIGQSQWSLGKFNEAVAAHKQSILYRKKGSNFEGMGYSYSKLGSLFIEIGDKVKAIAALDSAKISYTKAGLKDKLAEIDGSIGDIYIKDKNIPKAMVHYLAAYESLKALGLKQEMAKQLYNIADATYMDDMVQSRKYYMLSYDLYKTIGIKDQMLYCLLNLGNLDTREKKYDSAEKYFIQALAISKEINGKREQALTYKKLADAANTRLNLTDAIFKYGQSLAIYKEIDEKSEQSNILLSIGYANVSLGKFNDAENVMQQALDISKATNNYGGKADVLAALSDLHQLKGEFPESKVLIDSCFKIYKQLNNAYQIANTYILAGNYYNRISDNINAIKSYTAADSLFKVEKSPDSRFTTLNNIGTIYYYQADYPQALNYFNQANAIIKTQPVVTENTLLVTTNLGEVYYHQKNYVEAEKILLLSLKLCNEKNAVRSKSSATMVLGKLYHDKKDYANAIVNLQNTYQYAKSTKENSQLIESSLYLGKVAMAQKKDVEAAKYFDEAIVNSVRVGEAKNLWEALYSRGLMFYNENKLDSATVYFKRAVTSVEGTGKNIFGGAAAKKIFAADEKKVSLYNNLISTLIKVGKTDEALEYTSRSNIQAIKEKMNGVVAMSNNTEKSAALKQHTQLTNTVASVEENIAKEKAKPAAEQNKDKIVSLQKVQQFAQKQLLNFLDSMVKVHKDFNDNFTKSVNPEQLKEFKSSIPPEMAVLLYVVQGDQLIIFTLTNESTKAKVVSINGTDFSAQVKDFSVALKQPFKDKNAAPLNLRGVKVTNSAQSSRSIAETGTSLYEALIDPITADIANKTQLCIINNGELSSIPFQAIGKKNDKGTFRYLVEDYTIFYTNSLSIFTKKKPDSIKGMSFVAYGNPDHSLPNAENEVKEINKIITTAKVYIGDSATEDMAQESLGSKKIIHFATHGILDYSDFSKTFLKFAKSSTNDGKLTIQEIKGLEISDCDLVTLSACETAVTQTVNKGWYVSPANSLLVSGVKSVVASLWSVDDEATSLLMSAFYENMGNSMPKALALRKAQETLSRNPKFVHPFYWGAFILYGEWR</sequence>
<dbReference type="OrthoDB" id="1523170at2"/>
<dbReference type="Pfam" id="PF12770">
    <property type="entry name" value="CHAT"/>
    <property type="match status" value="1"/>
</dbReference>
<dbReference type="RefSeq" id="WP_131552772.1">
    <property type="nucleotide sequence ID" value="NZ_SJSK01000002.1"/>
</dbReference>
<reference evidence="3 4" key="1">
    <citation type="submission" date="2019-02" db="EMBL/GenBank/DDBJ databases">
        <title>Pedobacter sp. RP-1-13 sp. nov., isolated from Arctic soil.</title>
        <authorList>
            <person name="Dahal R.H."/>
        </authorList>
    </citation>
    <scope>NUCLEOTIDE SEQUENCE [LARGE SCALE GENOMIC DNA]</scope>
    <source>
        <strain evidence="3 4">RP-1-13</strain>
    </source>
</reference>
<feature type="repeat" description="TPR" evidence="1">
    <location>
        <begin position="903"/>
        <end position="936"/>
    </location>
</feature>
<dbReference type="Pfam" id="PF13374">
    <property type="entry name" value="TPR_10"/>
    <property type="match status" value="1"/>
</dbReference>
<dbReference type="Pfam" id="PF13424">
    <property type="entry name" value="TPR_12"/>
    <property type="match status" value="1"/>
</dbReference>
<dbReference type="SUPFAM" id="SSF48452">
    <property type="entry name" value="TPR-like"/>
    <property type="match status" value="4"/>
</dbReference>
<comment type="caution">
    <text evidence="3">The sequence shown here is derived from an EMBL/GenBank/DDBJ whole genome shotgun (WGS) entry which is preliminary data.</text>
</comment>
<dbReference type="InterPro" id="IPR024983">
    <property type="entry name" value="CHAT_dom"/>
</dbReference>
<evidence type="ECO:0000313" key="4">
    <source>
        <dbReference type="Proteomes" id="UP000292884"/>
    </source>
</evidence>
<feature type="domain" description="CHAT" evidence="2">
    <location>
        <begin position="1330"/>
        <end position="1598"/>
    </location>
</feature>
<dbReference type="SMART" id="SM00028">
    <property type="entry name" value="TPR"/>
    <property type="match status" value="13"/>
</dbReference>
<dbReference type="PANTHER" id="PTHR10098">
    <property type="entry name" value="RAPSYN-RELATED"/>
    <property type="match status" value="1"/>
</dbReference>
<keyword evidence="4" id="KW-1185">Reference proteome</keyword>
<organism evidence="3 4">
    <name type="scientific">Pedobacter frigiditerrae</name>
    <dbReference type="NCBI Taxonomy" id="2530452"/>
    <lineage>
        <taxon>Bacteria</taxon>
        <taxon>Pseudomonadati</taxon>
        <taxon>Bacteroidota</taxon>
        <taxon>Sphingobacteriia</taxon>
        <taxon>Sphingobacteriales</taxon>
        <taxon>Sphingobacteriaceae</taxon>
        <taxon>Pedobacter</taxon>
    </lineage>
</organism>
<dbReference type="PROSITE" id="PS50005">
    <property type="entry name" value="TPR"/>
    <property type="match status" value="1"/>
</dbReference>
<dbReference type="InterPro" id="IPR019734">
    <property type="entry name" value="TPR_rpt"/>
</dbReference>
<name>A0A4R0N086_9SPHI</name>
<evidence type="ECO:0000313" key="3">
    <source>
        <dbReference type="EMBL" id="TCC91832.1"/>
    </source>
</evidence>
<dbReference type="EMBL" id="SJSK01000002">
    <property type="protein sequence ID" value="TCC91832.1"/>
    <property type="molecule type" value="Genomic_DNA"/>
</dbReference>
<keyword evidence="1" id="KW-0802">TPR repeat</keyword>
<protein>
    <submittedName>
        <fullName evidence="3">CHAT domain-containing protein</fullName>
    </submittedName>
</protein>
<dbReference type="Proteomes" id="UP000292884">
    <property type="component" value="Unassembled WGS sequence"/>
</dbReference>